<dbReference type="PROSITE" id="PS50895">
    <property type="entry name" value="SURF1"/>
    <property type="match status" value="1"/>
</dbReference>
<evidence type="ECO:0000313" key="2">
    <source>
        <dbReference type="Proteomes" id="UP000541558"/>
    </source>
</evidence>
<dbReference type="GO" id="GO:0033617">
    <property type="term" value="P:mitochondrial respiratory chain complex IV assembly"/>
    <property type="evidence" value="ECO:0007669"/>
    <property type="project" value="TreeGrafter"/>
</dbReference>
<evidence type="ECO:0000313" key="1">
    <source>
        <dbReference type="EMBL" id="KAF5323322.1"/>
    </source>
</evidence>
<comment type="caution">
    <text evidence="1">The sequence shown here is derived from an EMBL/GenBank/DDBJ whole genome shotgun (WGS) entry which is preliminary data.</text>
</comment>
<dbReference type="GO" id="GO:0005743">
    <property type="term" value="C:mitochondrial inner membrane"/>
    <property type="evidence" value="ECO:0007669"/>
    <property type="project" value="UniProtKB-SubCell"/>
</dbReference>
<dbReference type="PANTHER" id="PTHR23427">
    <property type="entry name" value="SURFEIT LOCUS PROTEIN"/>
    <property type="match status" value="1"/>
</dbReference>
<dbReference type="PANTHER" id="PTHR23427:SF2">
    <property type="entry name" value="SURFEIT LOCUS PROTEIN 1"/>
    <property type="match status" value="1"/>
</dbReference>
<sequence length="291" mass="33318">MFSSFRLLRRELPRVQQCQKRSFFFWRKPDASVPTLYKPRKQAWLTPTMAFVGIIPFFTFGLGTWQLKRLKWKIDLIDELEEKLQLPPLKFPSKINLAVIPEFVFRKVTLKGRWDHKHTMVFSPRVREGVHGVHVVTPLLRENGSTILVDRGFVSKDMLSSLESNQPEGEVEILGMLRTSQPKNSFTPDNKPEKGEWYWTDVDAMAEYAGGEKAGVQPVYVEQIFEGHAGEASTLIDKGIPVGRAPAVDLRNSHLSYVITWFSLSALTAVMFGRVVLQRKRSPGKKMPRFS</sequence>
<dbReference type="EMBL" id="JAACJK010000166">
    <property type="protein sequence ID" value="KAF5323322.1"/>
    <property type="molecule type" value="Genomic_DNA"/>
</dbReference>
<dbReference type="CDD" id="cd06662">
    <property type="entry name" value="SURF1"/>
    <property type="match status" value="1"/>
</dbReference>
<keyword evidence="2" id="KW-1185">Reference proteome</keyword>
<dbReference type="Pfam" id="PF02104">
    <property type="entry name" value="SURF1"/>
    <property type="match status" value="1"/>
</dbReference>
<dbReference type="InterPro" id="IPR045214">
    <property type="entry name" value="Surf1/Surf4"/>
</dbReference>
<name>A0A8H5F4J4_9AGAR</name>
<dbReference type="InterPro" id="IPR002994">
    <property type="entry name" value="Surf1/Shy1"/>
</dbReference>
<reference evidence="1 2" key="1">
    <citation type="journal article" date="2020" name="ISME J.">
        <title>Uncovering the hidden diversity of litter-decomposition mechanisms in mushroom-forming fungi.</title>
        <authorList>
            <person name="Floudas D."/>
            <person name="Bentzer J."/>
            <person name="Ahren D."/>
            <person name="Johansson T."/>
            <person name="Persson P."/>
            <person name="Tunlid A."/>
        </authorList>
    </citation>
    <scope>NUCLEOTIDE SEQUENCE [LARGE SCALE GENOMIC DNA]</scope>
    <source>
        <strain evidence="1 2">CBS 175.51</strain>
    </source>
</reference>
<accession>A0A8H5F4J4</accession>
<gene>
    <name evidence="1" type="ORF">D9611_005689</name>
</gene>
<protein>
    <submittedName>
        <fullName evidence="1">Uncharacterized protein</fullName>
    </submittedName>
</protein>
<dbReference type="OrthoDB" id="10040024at2759"/>
<dbReference type="Proteomes" id="UP000541558">
    <property type="component" value="Unassembled WGS sequence"/>
</dbReference>
<proteinExistence type="predicted"/>
<organism evidence="1 2">
    <name type="scientific">Ephemerocybe angulata</name>
    <dbReference type="NCBI Taxonomy" id="980116"/>
    <lineage>
        <taxon>Eukaryota</taxon>
        <taxon>Fungi</taxon>
        <taxon>Dikarya</taxon>
        <taxon>Basidiomycota</taxon>
        <taxon>Agaricomycotina</taxon>
        <taxon>Agaricomycetes</taxon>
        <taxon>Agaricomycetidae</taxon>
        <taxon>Agaricales</taxon>
        <taxon>Agaricineae</taxon>
        <taxon>Psathyrellaceae</taxon>
        <taxon>Ephemerocybe</taxon>
    </lineage>
</organism>